<reference evidence="1" key="2">
    <citation type="submission" date="2012-06" db="EMBL/GenBank/DDBJ databases">
        <authorList>
            <person name="Yu Y."/>
            <person name="Currie J."/>
            <person name="Lomeli R."/>
            <person name="Angelova A."/>
            <person name="Collura K."/>
            <person name="Wissotski M."/>
            <person name="Campos D."/>
            <person name="Kudrna D."/>
            <person name="Golser W."/>
            <person name="Ashely E."/>
            <person name="Descour A."/>
            <person name="Fernandes J."/>
            <person name="Soderlund C."/>
            <person name="Walbot V."/>
        </authorList>
    </citation>
    <scope>NUCLEOTIDE SEQUENCE</scope>
    <source>
        <strain evidence="1">B73</strain>
    </source>
</reference>
<dbReference type="EMBL" id="BT087190">
    <property type="protein sequence ID" value="ACR37543.1"/>
    <property type="molecule type" value="mRNA"/>
</dbReference>
<protein>
    <submittedName>
        <fullName evidence="1">Uncharacterized protein</fullName>
    </submittedName>
</protein>
<proteinExistence type="evidence at transcript level"/>
<dbReference type="AlphaFoldDB" id="C4J8P3"/>
<sequence>MVNSHLQEYALSCKYLHYLTLIFTLPATTNKHRSYARIT</sequence>
<accession>C4J8P3</accession>
<reference evidence="1" key="1">
    <citation type="journal article" date="2009" name="PLoS Genet.">
        <title>Sequencing, mapping, and analysis of 27,455 maize full-length cDNAs.</title>
        <authorList>
            <person name="Soderlund C."/>
            <person name="Descour A."/>
            <person name="Kudrna D."/>
            <person name="Bomhoff M."/>
            <person name="Boyd L."/>
            <person name="Currie J."/>
            <person name="Angelova A."/>
            <person name="Collura K."/>
            <person name="Wissotski M."/>
            <person name="Ashley E."/>
            <person name="Morrow D."/>
            <person name="Fernandes J."/>
            <person name="Walbot V."/>
            <person name="Yu Y."/>
        </authorList>
    </citation>
    <scope>NUCLEOTIDE SEQUENCE</scope>
    <source>
        <strain evidence="1">B73</strain>
    </source>
</reference>
<organism evidence="1">
    <name type="scientific">Zea mays</name>
    <name type="common">Maize</name>
    <dbReference type="NCBI Taxonomy" id="4577"/>
    <lineage>
        <taxon>Eukaryota</taxon>
        <taxon>Viridiplantae</taxon>
        <taxon>Streptophyta</taxon>
        <taxon>Embryophyta</taxon>
        <taxon>Tracheophyta</taxon>
        <taxon>Spermatophyta</taxon>
        <taxon>Magnoliopsida</taxon>
        <taxon>Liliopsida</taxon>
        <taxon>Poales</taxon>
        <taxon>Poaceae</taxon>
        <taxon>PACMAD clade</taxon>
        <taxon>Panicoideae</taxon>
        <taxon>Andropogonodae</taxon>
        <taxon>Andropogoneae</taxon>
        <taxon>Tripsacinae</taxon>
        <taxon>Zea</taxon>
    </lineage>
</organism>
<evidence type="ECO:0000313" key="1">
    <source>
        <dbReference type="EMBL" id="ACR37543.1"/>
    </source>
</evidence>
<name>C4J8P3_MAIZE</name>